<keyword evidence="2" id="KW-1185">Reference proteome</keyword>
<comment type="caution">
    <text evidence="1">The sequence shown here is derived from an EMBL/GenBank/DDBJ whole genome shotgun (WGS) entry which is preliminary data.</text>
</comment>
<dbReference type="EMBL" id="WJXA01000009">
    <property type="protein sequence ID" value="KAF7133388.1"/>
    <property type="molecule type" value="Genomic_DNA"/>
</dbReference>
<dbReference type="OrthoDB" id="1741574at2759"/>
<proteinExistence type="predicted"/>
<organism evidence="1 2">
    <name type="scientific">Rhododendron simsii</name>
    <name type="common">Sims's rhododendron</name>
    <dbReference type="NCBI Taxonomy" id="118357"/>
    <lineage>
        <taxon>Eukaryota</taxon>
        <taxon>Viridiplantae</taxon>
        <taxon>Streptophyta</taxon>
        <taxon>Embryophyta</taxon>
        <taxon>Tracheophyta</taxon>
        <taxon>Spermatophyta</taxon>
        <taxon>Magnoliopsida</taxon>
        <taxon>eudicotyledons</taxon>
        <taxon>Gunneridae</taxon>
        <taxon>Pentapetalae</taxon>
        <taxon>asterids</taxon>
        <taxon>Ericales</taxon>
        <taxon>Ericaceae</taxon>
        <taxon>Ericoideae</taxon>
        <taxon>Rhodoreae</taxon>
        <taxon>Rhododendron</taxon>
    </lineage>
</organism>
<dbReference type="AlphaFoldDB" id="A0A834GLH9"/>
<sequence>MCSEQTSNDNIGQRVSFLYSAWSALLDESMKGEGELPQGADQGVHYLMRFQTQYTCNLPNAERHLTFGREAAKLVLATPAKE</sequence>
<evidence type="ECO:0000313" key="2">
    <source>
        <dbReference type="Proteomes" id="UP000626092"/>
    </source>
</evidence>
<accession>A0A834GLH9</accession>
<dbReference type="Proteomes" id="UP000626092">
    <property type="component" value="Unassembled WGS sequence"/>
</dbReference>
<reference evidence="1" key="1">
    <citation type="submission" date="2019-11" db="EMBL/GenBank/DDBJ databases">
        <authorList>
            <person name="Liu Y."/>
            <person name="Hou J."/>
            <person name="Li T.-Q."/>
            <person name="Guan C.-H."/>
            <person name="Wu X."/>
            <person name="Wu H.-Z."/>
            <person name="Ling F."/>
            <person name="Zhang R."/>
            <person name="Shi X.-G."/>
            <person name="Ren J.-P."/>
            <person name="Chen E.-F."/>
            <person name="Sun J.-M."/>
        </authorList>
    </citation>
    <scope>NUCLEOTIDE SEQUENCE</scope>
    <source>
        <strain evidence="1">Adult_tree_wgs_1</strain>
        <tissue evidence="1">Leaves</tissue>
    </source>
</reference>
<gene>
    <name evidence="1" type="ORF">RHSIM_Rhsim09G0136300</name>
</gene>
<protein>
    <submittedName>
        <fullName evidence="1">Uncharacterized protein</fullName>
    </submittedName>
</protein>
<name>A0A834GLH9_RHOSS</name>
<evidence type="ECO:0000313" key="1">
    <source>
        <dbReference type="EMBL" id="KAF7133388.1"/>
    </source>
</evidence>